<dbReference type="InterPro" id="IPR000922">
    <property type="entry name" value="Lectin_gal-bd_dom"/>
</dbReference>
<accession>A0A820JBB1</accession>
<dbReference type="EMBL" id="CAJOBB010015655">
    <property type="protein sequence ID" value="CAF4319345.1"/>
    <property type="molecule type" value="Genomic_DNA"/>
</dbReference>
<comment type="caution">
    <text evidence="3">The sequence shown here is derived from an EMBL/GenBank/DDBJ whole genome shotgun (WGS) entry which is preliminary data.</text>
</comment>
<dbReference type="Pfam" id="PF02140">
    <property type="entry name" value="SUEL_Lectin"/>
    <property type="match status" value="1"/>
</dbReference>
<evidence type="ECO:0000313" key="2">
    <source>
        <dbReference type="EMBL" id="CAF4243787.1"/>
    </source>
</evidence>
<evidence type="ECO:0000259" key="1">
    <source>
        <dbReference type="Pfam" id="PF02140"/>
    </source>
</evidence>
<evidence type="ECO:0000313" key="4">
    <source>
        <dbReference type="Proteomes" id="UP000663868"/>
    </source>
</evidence>
<dbReference type="EMBL" id="CAJOAZ010011883">
    <property type="protein sequence ID" value="CAF4243787.1"/>
    <property type="molecule type" value="Genomic_DNA"/>
</dbReference>
<feature type="non-terminal residue" evidence="3">
    <location>
        <position position="1"/>
    </location>
</feature>
<dbReference type="InterPro" id="IPR043159">
    <property type="entry name" value="Lectin_gal-bd_sf"/>
</dbReference>
<organism evidence="3 4">
    <name type="scientific">Adineta steineri</name>
    <dbReference type="NCBI Taxonomy" id="433720"/>
    <lineage>
        <taxon>Eukaryota</taxon>
        <taxon>Metazoa</taxon>
        <taxon>Spiralia</taxon>
        <taxon>Gnathifera</taxon>
        <taxon>Rotifera</taxon>
        <taxon>Eurotatoria</taxon>
        <taxon>Bdelloidea</taxon>
        <taxon>Adinetida</taxon>
        <taxon>Adinetidae</taxon>
        <taxon>Adineta</taxon>
    </lineage>
</organism>
<reference evidence="3" key="1">
    <citation type="submission" date="2021-02" db="EMBL/GenBank/DDBJ databases">
        <authorList>
            <person name="Nowell W R."/>
        </authorList>
    </citation>
    <scope>NUCLEOTIDE SEQUENCE</scope>
</reference>
<dbReference type="GO" id="GO:0030246">
    <property type="term" value="F:carbohydrate binding"/>
    <property type="evidence" value="ECO:0007669"/>
    <property type="project" value="InterPro"/>
</dbReference>
<dbReference type="AlphaFoldDB" id="A0A820JBB1"/>
<dbReference type="Proteomes" id="UP000663868">
    <property type="component" value="Unassembled WGS sequence"/>
</dbReference>
<proteinExistence type="predicted"/>
<name>A0A820JBB1_9BILA</name>
<protein>
    <recommendedName>
        <fullName evidence="1">SUEL-type lectin domain-containing protein</fullName>
    </recommendedName>
</protein>
<dbReference type="Gene3D" id="2.60.120.740">
    <property type="match status" value="1"/>
</dbReference>
<dbReference type="Proteomes" id="UP000663844">
    <property type="component" value="Unassembled WGS sequence"/>
</dbReference>
<dbReference type="CDD" id="cd22823">
    <property type="entry name" value="Gal_Rha_Lectin"/>
    <property type="match status" value="1"/>
</dbReference>
<feature type="domain" description="SUEL-type lectin" evidence="1">
    <location>
        <begin position="43"/>
        <end position="120"/>
    </location>
</feature>
<sequence>SSTITSSTLQTTTIETTTTTTIVSCVPQSQPSILEYSDVNITCTPSTPTINILYACYGTNDSSRCDCTTSACTQMNVTQYVALHCANSSTPSTCLFHVGSTFFVDTCNGVQKQLWLTYDCS</sequence>
<evidence type="ECO:0000313" key="3">
    <source>
        <dbReference type="EMBL" id="CAF4319345.1"/>
    </source>
</evidence>
<gene>
    <name evidence="3" type="ORF">KXQ929_LOCUS46536</name>
    <name evidence="2" type="ORF">OXD698_LOCUS43069</name>
</gene>